<feature type="region of interest" description="Disordered" evidence="4">
    <location>
        <begin position="196"/>
        <end position="233"/>
    </location>
</feature>
<feature type="compositionally biased region" description="Low complexity" evidence="4">
    <location>
        <begin position="362"/>
        <end position="379"/>
    </location>
</feature>
<dbReference type="InParanoid" id="Q6CJ74"/>
<dbReference type="AlphaFoldDB" id="Q6CJ74"/>
<dbReference type="EMBL" id="CR382126">
    <property type="protein sequence ID" value="CAG98723.1"/>
    <property type="molecule type" value="Genomic_DNA"/>
</dbReference>
<evidence type="ECO:0000256" key="1">
    <source>
        <dbReference type="ARBA" id="ARBA00022553"/>
    </source>
</evidence>
<evidence type="ECO:0000256" key="4">
    <source>
        <dbReference type="SAM" id="MobiDB-lite"/>
    </source>
</evidence>
<name>Q6CJ74_KLULA</name>
<sequence length="616" mass="65504">MPISNINSNPNSNNINENPMMIHPSFDTTYQLHRGFSTSSEQLSAVNPSNASPTHANGSTIPRHHSDHSGSPLNLSSVLNTLSINTGNQPQTPSIGSYLLILRNIPTDINLREAYALFSLAHGVLSIDVIPHEDNQPYVVAKFESQHLACQYASILNIKSQIFGPAYPFKVAVEVIDELTNQQLFFQTNSPQLQPQLNTNSFQIPSSGSVSSNVAPTLTSPPQSSSRKRPSLLGQRSRFSFSDPFSAENPHIPPAQTSAQTPLQNIDAGKSFLLMEGDGINDTIWGSNPSLSTVNNMVNTTYNQQQQNAVVDWSASKNGAARKQSSSVFSGPQQANSSATNLPPNSDPSSQVGVAQQMNGRSSASVSSKPVTPTSSTSHTPHKSGSRTNISNSSSATNVNANNSTQSQPITRSVASVLQNTPGISQVDLSLLARVPPPANPADQNPPCNTLYVGNLPPDATEQELRQLFGGQKGFKRLSFRNKNNNNSGHGPMCFVEFEDVAHATRALAELYGSQLPRPVGAHNTKGGIRLSFSKNPLGVRGPNSRRSGSSGSGQPTSNSNNAQNGKTISGNPSSSNNNNGSTGSNNSSIATLANGVTNDLKSSTTNYSYENAFSK</sequence>
<feature type="compositionally biased region" description="Low complexity" evidence="4">
    <location>
        <begin position="1"/>
        <end position="21"/>
    </location>
</feature>
<dbReference type="SMART" id="SM00360">
    <property type="entry name" value="RRM"/>
    <property type="match status" value="1"/>
</dbReference>
<keyword evidence="7" id="KW-1185">Reference proteome</keyword>
<feature type="domain" description="RRM" evidence="5">
    <location>
        <begin position="449"/>
        <end position="536"/>
    </location>
</feature>
<dbReference type="Proteomes" id="UP000000598">
    <property type="component" value="Chromosome F"/>
</dbReference>
<evidence type="ECO:0000256" key="3">
    <source>
        <dbReference type="PROSITE-ProRule" id="PRU00176"/>
    </source>
</evidence>
<dbReference type="PANTHER" id="PTHR10501">
    <property type="entry name" value="U1 SMALL NUCLEAR RIBONUCLEOPROTEIN A/U2 SMALL NUCLEAR RIBONUCLEOPROTEIN B"/>
    <property type="match status" value="1"/>
</dbReference>
<feature type="compositionally biased region" description="Low complexity" evidence="4">
    <location>
        <begin position="386"/>
        <end position="407"/>
    </location>
</feature>
<feature type="compositionally biased region" description="Polar residues" evidence="4">
    <location>
        <begin position="323"/>
        <end position="361"/>
    </location>
</feature>
<feature type="compositionally biased region" description="Low complexity" evidence="4">
    <location>
        <begin position="570"/>
        <end position="589"/>
    </location>
</feature>
<dbReference type="PROSITE" id="PS50102">
    <property type="entry name" value="RRM"/>
    <property type="match status" value="1"/>
</dbReference>
<dbReference type="eggNOG" id="KOG0118">
    <property type="taxonomic scope" value="Eukaryota"/>
</dbReference>
<dbReference type="GO" id="GO:0008361">
    <property type="term" value="P:regulation of cell size"/>
    <property type="evidence" value="ECO:0007669"/>
    <property type="project" value="UniProtKB-ARBA"/>
</dbReference>
<dbReference type="PaxDb" id="284590-Q6CJ74"/>
<dbReference type="Pfam" id="PF00076">
    <property type="entry name" value="RRM_1"/>
    <property type="match status" value="1"/>
</dbReference>
<dbReference type="HOGENOM" id="CLU_018359_0_0_1"/>
<protein>
    <submittedName>
        <fullName evidence="6">KLLA0F20834p</fullName>
    </submittedName>
</protein>
<evidence type="ECO:0000259" key="5">
    <source>
        <dbReference type="PROSITE" id="PS50102"/>
    </source>
</evidence>
<feature type="region of interest" description="Disordered" evidence="4">
    <location>
        <begin position="243"/>
        <end position="262"/>
    </location>
</feature>
<dbReference type="InterPro" id="IPR012677">
    <property type="entry name" value="Nucleotide-bd_a/b_plait_sf"/>
</dbReference>
<feature type="region of interest" description="Disordered" evidence="4">
    <location>
        <begin position="1"/>
        <end position="23"/>
    </location>
</feature>
<proteinExistence type="predicted"/>
<dbReference type="Gene3D" id="3.30.70.330">
    <property type="match status" value="1"/>
</dbReference>
<evidence type="ECO:0000313" key="6">
    <source>
        <dbReference type="EMBL" id="CAG98723.1"/>
    </source>
</evidence>
<dbReference type="RefSeq" id="XP_456015.1">
    <property type="nucleotide sequence ID" value="XM_456015.1"/>
</dbReference>
<reference evidence="6 7" key="1">
    <citation type="journal article" date="2004" name="Nature">
        <title>Genome evolution in yeasts.</title>
        <authorList>
            <consortium name="Genolevures"/>
            <person name="Dujon B."/>
            <person name="Sherman D."/>
            <person name="Fischer G."/>
            <person name="Durrens P."/>
            <person name="Casaregola S."/>
            <person name="Lafontaine I."/>
            <person name="de Montigny J."/>
            <person name="Marck C."/>
            <person name="Neuveglise C."/>
            <person name="Talla E."/>
            <person name="Goffard N."/>
            <person name="Frangeul L."/>
            <person name="Aigle M."/>
            <person name="Anthouard V."/>
            <person name="Babour A."/>
            <person name="Barbe V."/>
            <person name="Barnay S."/>
            <person name="Blanchin S."/>
            <person name="Beckerich J.M."/>
            <person name="Beyne E."/>
            <person name="Bleykasten C."/>
            <person name="Boisrame A."/>
            <person name="Boyer J."/>
            <person name="Cattolico L."/>
            <person name="Confanioleri F."/>
            <person name="de Daruvar A."/>
            <person name="Despons L."/>
            <person name="Fabre E."/>
            <person name="Fairhead C."/>
            <person name="Ferry-Dumazet H."/>
            <person name="Groppi A."/>
            <person name="Hantraye F."/>
            <person name="Hennequin C."/>
            <person name="Jauniaux N."/>
            <person name="Joyet P."/>
            <person name="Kachouri R."/>
            <person name="Kerrest A."/>
            <person name="Koszul R."/>
            <person name="Lemaire M."/>
            <person name="Lesur I."/>
            <person name="Ma L."/>
            <person name="Muller H."/>
            <person name="Nicaud J.M."/>
            <person name="Nikolski M."/>
            <person name="Oztas S."/>
            <person name="Ozier-Kalogeropoulos O."/>
            <person name="Pellenz S."/>
            <person name="Potier S."/>
            <person name="Richard G.F."/>
            <person name="Straub M.L."/>
            <person name="Suleau A."/>
            <person name="Swennene D."/>
            <person name="Tekaia F."/>
            <person name="Wesolowski-Louvel M."/>
            <person name="Westhof E."/>
            <person name="Wirth B."/>
            <person name="Zeniou-Meyer M."/>
            <person name="Zivanovic I."/>
            <person name="Bolotin-Fukuhara M."/>
            <person name="Thierry A."/>
            <person name="Bouchier C."/>
            <person name="Caudron B."/>
            <person name="Scarpelli C."/>
            <person name="Gaillardin C."/>
            <person name="Weissenbach J."/>
            <person name="Wincker P."/>
            <person name="Souciet J.L."/>
        </authorList>
    </citation>
    <scope>NUCLEOTIDE SEQUENCE [LARGE SCALE GENOMIC DNA]</scope>
    <source>
        <strain evidence="7">ATCC 8585 / CBS 2359 / DSM 70799 / NBRC 1267 / NRRL Y-1140 / WM37</strain>
    </source>
</reference>
<dbReference type="InterPro" id="IPR035979">
    <property type="entry name" value="RBD_domain_sf"/>
</dbReference>
<evidence type="ECO:0000313" key="7">
    <source>
        <dbReference type="Proteomes" id="UP000000598"/>
    </source>
</evidence>
<dbReference type="CDD" id="cd12245">
    <property type="entry name" value="RRM_scw1_like"/>
    <property type="match status" value="1"/>
</dbReference>
<dbReference type="KEGG" id="kla:KLLA0_F20834g"/>
<accession>Q6CJ74</accession>
<keyword evidence="1" id="KW-0597">Phosphoprotein</keyword>
<feature type="region of interest" description="Disordered" evidence="4">
    <location>
        <begin position="517"/>
        <end position="591"/>
    </location>
</feature>
<feature type="compositionally biased region" description="Polar residues" evidence="4">
    <location>
        <begin position="196"/>
        <end position="218"/>
    </location>
</feature>
<dbReference type="GeneID" id="2895452"/>
<dbReference type="GO" id="GO:0003723">
    <property type="term" value="F:RNA binding"/>
    <property type="evidence" value="ECO:0007669"/>
    <property type="project" value="UniProtKB-UniRule"/>
</dbReference>
<organism evidence="6 7">
    <name type="scientific">Kluyveromyces lactis (strain ATCC 8585 / CBS 2359 / DSM 70799 / NBRC 1267 / NRRL Y-1140 / WM37)</name>
    <name type="common">Yeast</name>
    <name type="synonym">Candida sphaerica</name>
    <dbReference type="NCBI Taxonomy" id="284590"/>
    <lineage>
        <taxon>Eukaryota</taxon>
        <taxon>Fungi</taxon>
        <taxon>Dikarya</taxon>
        <taxon>Ascomycota</taxon>
        <taxon>Saccharomycotina</taxon>
        <taxon>Saccharomycetes</taxon>
        <taxon>Saccharomycetales</taxon>
        <taxon>Saccharomycetaceae</taxon>
        <taxon>Kluyveromyces</taxon>
    </lineage>
</organism>
<feature type="compositionally biased region" description="Polar residues" evidence="4">
    <location>
        <begin position="38"/>
        <end position="60"/>
    </location>
</feature>
<dbReference type="GO" id="GO:0061157">
    <property type="term" value="P:mRNA destabilization"/>
    <property type="evidence" value="ECO:0007669"/>
    <property type="project" value="UniProtKB-ARBA"/>
</dbReference>
<dbReference type="FunCoup" id="Q6CJ74">
    <property type="interactions" value="173"/>
</dbReference>
<feature type="compositionally biased region" description="Low complexity" evidence="4">
    <location>
        <begin position="541"/>
        <end position="562"/>
    </location>
</feature>
<dbReference type="STRING" id="284590.Q6CJ74"/>
<dbReference type="SUPFAM" id="SSF54928">
    <property type="entry name" value="RNA-binding domain, RBD"/>
    <property type="match status" value="1"/>
</dbReference>
<feature type="region of interest" description="Disordered" evidence="4">
    <location>
        <begin position="38"/>
        <end position="72"/>
    </location>
</feature>
<dbReference type="InterPro" id="IPR000504">
    <property type="entry name" value="RRM_dom"/>
</dbReference>
<feature type="region of interest" description="Disordered" evidence="4">
    <location>
        <begin position="316"/>
        <end position="410"/>
    </location>
</feature>
<dbReference type="FunFam" id="3.30.70.330:FF:000089">
    <property type="entry name" value="RNA binding protein"/>
    <property type="match status" value="1"/>
</dbReference>
<gene>
    <name evidence="6" type="ORF">KLLA0_F20834g</name>
</gene>
<evidence type="ECO:0000256" key="2">
    <source>
        <dbReference type="ARBA" id="ARBA00022884"/>
    </source>
</evidence>
<keyword evidence="2 3" id="KW-0694">RNA-binding</keyword>